<feature type="transmembrane region" description="Helical" evidence="1">
    <location>
        <begin position="895"/>
        <end position="913"/>
    </location>
</feature>
<organism evidence="2 3">
    <name type="scientific">Peptostreptococcus equinus</name>
    <dbReference type="NCBI Taxonomy" id="3003601"/>
    <lineage>
        <taxon>Bacteria</taxon>
        <taxon>Bacillati</taxon>
        <taxon>Bacillota</taxon>
        <taxon>Clostridia</taxon>
        <taxon>Peptostreptococcales</taxon>
        <taxon>Peptostreptococcaceae</taxon>
        <taxon>Peptostreptococcus</taxon>
    </lineage>
</organism>
<reference evidence="2" key="1">
    <citation type="submission" date="2022-12" db="EMBL/GenBank/DDBJ databases">
        <title>Peptostreptococcus.</title>
        <authorList>
            <person name="Lee S.H."/>
        </authorList>
    </citation>
    <scope>NUCLEOTIDE SEQUENCE</scope>
    <source>
        <strain evidence="2">CBA3647</strain>
    </source>
</reference>
<sequence>MINFFVGCASANELTNRNYYVFPNSQGLGLLNYMPLTSPQLQFRTTGGYYNSASIDSKGDGILIPSGKINCSAFITSDVKFDIAHNDFKIGYIVDSTGGSTAAPNYGTAFIMHNHPFNDYQPNKNNDRAHLAIYKNEYSTQISNFINNAIAVELDNSMNHTLAYQYLEGKADGSVEDSDTYAHFAITRPDFATSTNCIRHLERKTIPQMGGGTSWQWSEKTRIVVEWKLTDPGSTDQLEDNIYTMTVRTYMLDSNMNQLYNNGVRVEGMISHKFTYADLIYYFASNEVYLGFSASSEALSVPRKISLDSGTPYYLKHEYIDNTQDYKYIPTKEYEEERYYYEDEYLNIEPYIEKFGDYLYRWTLAFKSSDGTQTRVADIKRFQVGGGNILPYLGAIYEFKRIRYDWQVKEINLGKSIQGRNDDPGIEIRYRNDSDGKNVIDRIIYKYAIGSSDVPIKSDDILKLLKAQSNYPIYSNDLNGIEKEKSLLNIDGYSFDSTNSSYFFTSSIGLKHSNCIMDIVDKNNSYLGENTIYFANYPSGVSNLNGQYDMTGTMKASDGDGLVDYSKFCNININPLSPIAENDISQGPVIDKMVDGTQVNWELYARSKTVNKISLDGNHNADSLKNMIGITVVGVDVTKPTINSTLTRTQMGINNPDLIDVSRDDFIKSIDLDDKIVGFDNHTKSNELVNKKLIYKVDGLNVSKSDLKAKMWDGALHTYSIYGSISDKAGNISDETKLMTYTPKIIENPDQSIIENPDFVTVTFDANDYNNGKADEFTIARLTSNMSGSSLKDQETISYAISKNMTWKDFISYIRPPSVEMKNNKWVLLYSDQQAYTENQWNTNRENTGYKIPSADDTRTLENMASTTNNKLSYYAQYEVPLPLGKKLEEKSSTMILIIGLLGIITMIVYNFMNLRR</sequence>
<keyword evidence="1" id="KW-0812">Transmembrane</keyword>
<dbReference type="RefSeq" id="WP_269310794.1">
    <property type="nucleotide sequence ID" value="NZ_CP114052.1"/>
</dbReference>
<evidence type="ECO:0000313" key="3">
    <source>
        <dbReference type="Proteomes" id="UP001164187"/>
    </source>
</evidence>
<dbReference type="Proteomes" id="UP001164187">
    <property type="component" value="Chromosome"/>
</dbReference>
<name>A0ABY7JQA0_9FIRM</name>
<keyword evidence="1" id="KW-1133">Transmembrane helix</keyword>
<dbReference type="EMBL" id="CP114052">
    <property type="protein sequence ID" value="WAW14132.1"/>
    <property type="molecule type" value="Genomic_DNA"/>
</dbReference>
<accession>A0ABY7JQA0</accession>
<evidence type="ECO:0000256" key="1">
    <source>
        <dbReference type="SAM" id="Phobius"/>
    </source>
</evidence>
<keyword evidence="1" id="KW-0472">Membrane</keyword>
<proteinExistence type="predicted"/>
<evidence type="ECO:0000313" key="2">
    <source>
        <dbReference type="EMBL" id="WAW14132.1"/>
    </source>
</evidence>
<gene>
    <name evidence="2" type="ORF">O0R46_05865</name>
</gene>
<keyword evidence="3" id="KW-1185">Reference proteome</keyword>
<protein>
    <submittedName>
        <fullName evidence="2">Uncharacterized protein</fullName>
    </submittedName>
</protein>